<dbReference type="EMBL" id="QNRT01000002">
    <property type="protein sequence ID" value="RBP51748.1"/>
    <property type="molecule type" value="Genomic_DNA"/>
</dbReference>
<dbReference type="Proteomes" id="UP000253083">
    <property type="component" value="Unassembled WGS sequence"/>
</dbReference>
<organism evidence="4 5">
    <name type="scientific">Arenicella xantha</name>
    <dbReference type="NCBI Taxonomy" id="644221"/>
    <lineage>
        <taxon>Bacteria</taxon>
        <taxon>Pseudomonadati</taxon>
        <taxon>Pseudomonadota</taxon>
        <taxon>Gammaproteobacteria</taxon>
        <taxon>Arenicellales</taxon>
        <taxon>Arenicellaceae</taxon>
        <taxon>Arenicella</taxon>
    </lineage>
</organism>
<sequence>MNIEGKTVVITGGAGGLGLSMASALAAKGASIAIIDLDPACIATAIEVLPAAKGYAANISDEEQVERVFESIKQDFGCVDVLINNAGITNDGLMVKQREGVVSKTPLAKFQPVLDVNLTGSFLCAREASALMIDAQSSGLIINISSISRAGNVGQSSYAAAKAGVVAFTSTWCKELAKYNIRVVAIAPGFIKTAMTSKVPAEVLSKIEQTIPLKRLGEPNEIASGVLFAIENDYFNGRVLEIDGGLRL</sequence>
<evidence type="ECO:0000259" key="3">
    <source>
        <dbReference type="SMART" id="SM00822"/>
    </source>
</evidence>
<evidence type="ECO:0000313" key="4">
    <source>
        <dbReference type="EMBL" id="RBP51748.1"/>
    </source>
</evidence>
<proteinExistence type="inferred from homology"/>
<comment type="caution">
    <text evidence="4">The sequence shown here is derived from an EMBL/GenBank/DDBJ whole genome shotgun (WGS) entry which is preliminary data.</text>
</comment>
<evidence type="ECO:0000256" key="1">
    <source>
        <dbReference type="ARBA" id="ARBA00006484"/>
    </source>
</evidence>
<keyword evidence="5" id="KW-1185">Reference proteome</keyword>
<dbReference type="PANTHER" id="PTHR42760">
    <property type="entry name" value="SHORT-CHAIN DEHYDROGENASES/REDUCTASES FAMILY MEMBER"/>
    <property type="match status" value="1"/>
</dbReference>
<feature type="domain" description="Ketoreductase" evidence="3">
    <location>
        <begin position="6"/>
        <end position="194"/>
    </location>
</feature>
<dbReference type="PRINTS" id="PR00081">
    <property type="entry name" value="GDHRDH"/>
</dbReference>
<dbReference type="InterPro" id="IPR036291">
    <property type="entry name" value="NAD(P)-bd_dom_sf"/>
</dbReference>
<gene>
    <name evidence="4" type="ORF">DFR28_1021181</name>
</gene>
<dbReference type="GO" id="GO:0030497">
    <property type="term" value="P:fatty acid elongation"/>
    <property type="evidence" value="ECO:0007669"/>
    <property type="project" value="TreeGrafter"/>
</dbReference>
<accession>A0A395JQ94</accession>
<dbReference type="NCBIfam" id="NF006072">
    <property type="entry name" value="PRK08217.1"/>
    <property type="match status" value="1"/>
</dbReference>
<dbReference type="SMART" id="SM00822">
    <property type="entry name" value="PKS_KR"/>
    <property type="match status" value="1"/>
</dbReference>
<dbReference type="PANTHER" id="PTHR42760:SF135">
    <property type="entry name" value="BLL7886 PROTEIN"/>
    <property type="match status" value="1"/>
</dbReference>
<keyword evidence="2" id="KW-0560">Oxidoreductase</keyword>
<dbReference type="RefSeq" id="WP_113954492.1">
    <property type="nucleotide sequence ID" value="NZ_QNRT01000002.1"/>
</dbReference>
<evidence type="ECO:0000256" key="2">
    <source>
        <dbReference type="ARBA" id="ARBA00023002"/>
    </source>
</evidence>
<protein>
    <submittedName>
        <fullName evidence="4">3-oxoacyl-[acyl-carrier protein] reductase</fullName>
    </submittedName>
</protein>
<dbReference type="PRINTS" id="PR00080">
    <property type="entry name" value="SDRFAMILY"/>
</dbReference>
<dbReference type="GO" id="GO:0016616">
    <property type="term" value="F:oxidoreductase activity, acting on the CH-OH group of donors, NAD or NADP as acceptor"/>
    <property type="evidence" value="ECO:0007669"/>
    <property type="project" value="UniProtKB-ARBA"/>
</dbReference>
<comment type="similarity">
    <text evidence="1">Belongs to the short-chain dehydrogenases/reductases (SDR) family.</text>
</comment>
<dbReference type="InterPro" id="IPR002347">
    <property type="entry name" value="SDR_fam"/>
</dbReference>
<name>A0A395JQ94_9GAMM</name>
<dbReference type="Pfam" id="PF13561">
    <property type="entry name" value="adh_short_C2"/>
    <property type="match status" value="1"/>
</dbReference>
<dbReference type="Gene3D" id="3.40.50.720">
    <property type="entry name" value="NAD(P)-binding Rossmann-like Domain"/>
    <property type="match status" value="1"/>
</dbReference>
<dbReference type="InterPro" id="IPR057326">
    <property type="entry name" value="KR_dom"/>
</dbReference>
<dbReference type="AlphaFoldDB" id="A0A395JQ94"/>
<dbReference type="SUPFAM" id="SSF51735">
    <property type="entry name" value="NAD(P)-binding Rossmann-fold domains"/>
    <property type="match status" value="1"/>
</dbReference>
<dbReference type="InterPro" id="IPR020904">
    <property type="entry name" value="Sc_DH/Rdtase_CS"/>
</dbReference>
<dbReference type="FunFam" id="3.40.50.720:FF:000173">
    <property type="entry name" value="3-oxoacyl-[acyl-carrier protein] reductase"/>
    <property type="match status" value="1"/>
</dbReference>
<reference evidence="4 5" key="1">
    <citation type="submission" date="2018-06" db="EMBL/GenBank/DDBJ databases">
        <title>Genomic Encyclopedia of Type Strains, Phase IV (KMG-IV): sequencing the most valuable type-strain genomes for metagenomic binning, comparative biology and taxonomic classification.</title>
        <authorList>
            <person name="Goeker M."/>
        </authorList>
    </citation>
    <scope>NUCLEOTIDE SEQUENCE [LARGE SCALE GENOMIC DNA]</scope>
    <source>
        <strain evidence="4 5">DSM 24032</strain>
    </source>
</reference>
<evidence type="ECO:0000313" key="5">
    <source>
        <dbReference type="Proteomes" id="UP000253083"/>
    </source>
</evidence>
<dbReference type="OrthoDB" id="9804774at2"/>
<dbReference type="PROSITE" id="PS00061">
    <property type="entry name" value="ADH_SHORT"/>
    <property type="match status" value="1"/>
</dbReference>
<dbReference type="InParanoid" id="A0A395JQ94"/>